<dbReference type="KEGG" id="amex:111196692"/>
<evidence type="ECO:0000256" key="6">
    <source>
        <dbReference type="SAM" id="SignalP"/>
    </source>
</evidence>
<reference evidence="8" key="3">
    <citation type="submission" date="2025-08" db="UniProtKB">
        <authorList>
            <consortium name="Ensembl"/>
        </authorList>
    </citation>
    <scope>IDENTIFICATION</scope>
</reference>
<dbReference type="SMART" id="SM00409">
    <property type="entry name" value="IG"/>
    <property type="match status" value="2"/>
</dbReference>
<evidence type="ECO:0000259" key="7">
    <source>
        <dbReference type="SMART" id="SM00409"/>
    </source>
</evidence>
<keyword evidence="2 5" id="KW-0812">Transmembrane</keyword>
<organism evidence="8 9">
    <name type="scientific">Astyanax mexicanus</name>
    <name type="common">Blind cave fish</name>
    <name type="synonym">Astyanax fasciatus mexicanus</name>
    <dbReference type="NCBI Taxonomy" id="7994"/>
    <lineage>
        <taxon>Eukaryota</taxon>
        <taxon>Metazoa</taxon>
        <taxon>Chordata</taxon>
        <taxon>Craniata</taxon>
        <taxon>Vertebrata</taxon>
        <taxon>Euteleostomi</taxon>
        <taxon>Actinopterygii</taxon>
        <taxon>Neopterygii</taxon>
        <taxon>Teleostei</taxon>
        <taxon>Ostariophysi</taxon>
        <taxon>Characiformes</taxon>
        <taxon>Characoidei</taxon>
        <taxon>Acestrorhamphidae</taxon>
        <taxon>Acestrorhamphinae</taxon>
        <taxon>Astyanax</taxon>
    </lineage>
</organism>
<evidence type="ECO:0000256" key="3">
    <source>
        <dbReference type="ARBA" id="ARBA00023136"/>
    </source>
</evidence>
<dbReference type="GO" id="GO:0004888">
    <property type="term" value="F:transmembrane signaling receptor activity"/>
    <property type="evidence" value="ECO:0007669"/>
    <property type="project" value="TreeGrafter"/>
</dbReference>
<dbReference type="InterPro" id="IPR003599">
    <property type="entry name" value="Ig_sub"/>
</dbReference>
<feature type="compositionally biased region" description="Low complexity" evidence="4">
    <location>
        <begin position="238"/>
        <end position="247"/>
    </location>
</feature>
<keyword evidence="5" id="KW-1133">Transmembrane helix</keyword>
<feature type="transmembrane region" description="Helical" evidence="5">
    <location>
        <begin position="277"/>
        <end position="300"/>
    </location>
</feature>
<sequence length="341" mass="38246">MKIILIFTFYLISAGGGASSEVRGYSGGGVLIKCKYDKEYTSNNKYFCKGSVPNCDDQIKTEVKNKWVNTGRFSLIDNTSSAEFWVMIRELTVQDSGTYQCAVDIYLLKDIYTPVILKMEEDPNYKKSISVNGHLGREVNISCNYPQSLSSKHKFLCRREGIVDCNNNHPLKERRGLIKHDDRTHNFTVSISNVTEGDSGEYWCGAESDWEKDHGYKIYFTRINLTVATDLREPTRTSPSSSSSSMSNTTVDHSKEHKFKSTGASTLETKAFPASSVVTAVSVILVVLLIGLLFITVLLLKKHRKNQAPVYATVDFSKTEDVTSLTINKKEESCDYATIKQ</sequence>
<dbReference type="Pfam" id="PF07686">
    <property type="entry name" value="V-set"/>
    <property type="match status" value="2"/>
</dbReference>
<reference evidence="9" key="2">
    <citation type="journal article" date="2014" name="Nat. Commun.">
        <title>The cavefish genome reveals candidate genes for eye loss.</title>
        <authorList>
            <person name="McGaugh S.E."/>
            <person name="Gross J.B."/>
            <person name="Aken B."/>
            <person name="Blin M."/>
            <person name="Borowsky R."/>
            <person name="Chalopin D."/>
            <person name="Hinaux H."/>
            <person name="Jeffery W.R."/>
            <person name="Keene A."/>
            <person name="Ma L."/>
            <person name="Minx P."/>
            <person name="Murphy D."/>
            <person name="O'Quin K.E."/>
            <person name="Retaux S."/>
            <person name="Rohner N."/>
            <person name="Searle S.M."/>
            <person name="Stahl B.A."/>
            <person name="Tabin C."/>
            <person name="Volff J.N."/>
            <person name="Yoshizawa M."/>
            <person name="Warren W.C."/>
        </authorList>
    </citation>
    <scope>NUCLEOTIDE SEQUENCE [LARGE SCALE GENOMIC DNA]</scope>
    <source>
        <strain evidence="9">female</strain>
    </source>
</reference>
<evidence type="ECO:0000313" key="9">
    <source>
        <dbReference type="Proteomes" id="UP000018467"/>
    </source>
</evidence>
<evidence type="ECO:0000256" key="1">
    <source>
        <dbReference type="ARBA" id="ARBA00004370"/>
    </source>
</evidence>
<dbReference type="InParanoid" id="A0A3B1J1A1"/>
<keyword evidence="3 5" id="KW-0472">Membrane</keyword>
<comment type="subcellular location">
    <subcellularLocation>
        <location evidence="1">Membrane</location>
    </subcellularLocation>
</comment>
<dbReference type="RefSeq" id="XP_022541782.1">
    <property type="nucleotide sequence ID" value="XM_022686061.2"/>
</dbReference>
<dbReference type="Bgee" id="ENSAMXG00000037510">
    <property type="expression patterns" value="Expressed in bone element and 1 other cell type or tissue"/>
</dbReference>
<reference evidence="8" key="4">
    <citation type="submission" date="2025-09" db="UniProtKB">
        <authorList>
            <consortium name="Ensembl"/>
        </authorList>
    </citation>
    <scope>IDENTIFICATION</scope>
</reference>
<keyword evidence="6" id="KW-0732">Signal</keyword>
<dbReference type="GeneID" id="111196692"/>
<evidence type="ECO:0000256" key="2">
    <source>
        <dbReference type="ARBA" id="ARBA00022692"/>
    </source>
</evidence>
<dbReference type="CDD" id="cd05716">
    <property type="entry name" value="IgV_pIgR_like"/>
    <property type="match status" value="1"/>
</dbReference>
<dbReference type="Ensembl" id="ENSAMXT00000030242.1">
    <property type="protein sequence ID" value="ENSAMXP00000035139.1"/>
    <property type="gene ID" value="ENSAMXG00000037510.1"/>
</dbReference>
<evidence type="ECO:0000256" key="4">
    <source>
        <dbReference type="SAM" id="MobiDB-lite"/>
    </source>
</evidence>
<protein>
    <submittedName>
        <fullName evidence="8">Polymeric immunoglobulin receptor-like</fullName>
    </submittedName>
</protein>
<dbReference type="PANTHER" id="PTHR11860">
    <property type="entry name" value="POLYMERIC-IMMUNOGLOBULIN RECEPTOR"/>
    <property type="match status" value="1"/>
</dbReference>
<dbReference type="AlphaFoldDB" id="A0A3B1J1A1"/>
<dbReference type="InterPro" id="IPR013783">
    <property type="entry name" value="Ig-like_fold"/>
</dbReference>
<feature type="domain" description="Immunoglobulin" evidence="7">
    <location>
        <begin position="128"/>
        <end position="228"/>
    </location>
</feature>
<dbReference type="FunCoup" id="A0A3B1J1A1">
    <property type="interactions" value="27"/>
</dbReference>
<dbReference type="Proteomes" id="UP000018467">
    <property type="component" value="Unassembled WGS sequence"/>
</dbReference>
<dbReference type="Gene3D" id="2.60.40.10">
    <property type="entry name" value="Immunoglobulins"/>
    <property type="match status" value="2"/>
</dbReference>
<keyword evidence="9" id="KW-1185">Reference proteome</keyword>
<dbReference type="STRING" id="7994.ENSAMXP00000035139"/>
<dbReference type="InterPro" id="IPR050671">
    <property type="entry name" value="CD300_family_receptors"/>
</dbReference>
<reference evidence="9" key="1">
    <citation type="submission" date="2013-03" db="EMBL/GenBank/DDBJ databases">
        <authorList>
            <person name="Jeffery W."/>
            <person name="Warren W."/>
            <person name="Wilson R.K."/>
        </authorList>
    </citation>
    <scope>NUCLEOTIDE SEQUENCE</scope>
    <source>
        <strain evidence="9">female</strain>
    </source>
</reference>
<evidence type="ECO:0000256" key="5">
    <source>
        <dbReference type="SAM" id="Phobius"/>
    </source>
</evidence>
<name>A0A3B1J1A1_ASTMX</name>
<feature type="region of interest" description="Disordered" evidence="4">
    <location>
        <begin position="231"/>
        <end position="257"/>
    </location>
</feature>
<dbReference type="GeneTree" id="ENSGT00950000182977"/>
<feature type="domain" description="Immunoglobulin" evidence="7">
    <location>
        <begin position="19"/>
        <end position="120"/>
    </location>
</feature>
<feature type="signal peptide" evidence="6">
    <location>
        <begin position="1"/>
        <end position="19"/>
    </location>
</feature>
<evidence type="ECO:0000313" key="8">
    <source>
        <dbReference type="Ensembl" id="ENSAMXP00000035139.1"/>
    </source>
</evidence>
<feature type="chain" id="PRO_5017382244" evidence="6">
    <location>
        <begin position="20"/>
        <end position="341"/>
    </location>
</feature>
<dbReference type="SUPFAM" id="SSF48726">
    <property type="entry name" value="Immunoglobulin"/>
    <property type="match status" value="2"/>
</dbReference>
<dbReference type="InterPro" id="IPR013106">
    <property type="entry name" value="Ig_V-set"/>
</dbReference>
<accession>A0A3B1J1A1</accession>
<dbReference type="PANTHER" id="PTHR11860:SF118">
    <property type="entry name" value="CMRF35-LIKE MOLECULE 3-RELATED"/>
    <property type="match status" value="1"/>
</dbReference>
<proteinExistence type="predicted"/>
<dbReference type="GO" id="GO:0005886">
    <property type="term" value="C:plasma membrane"/>
    <property type="evidence" value="ECO:0007669"/>
    <property type="project" value="TreeGrafter"/>
</dbReference>
<dbReference type="InterPro" id="IPR036179">
    <property type="entry name" value="Ig-like_dom_sf"/>
</dbReference>